<protein>
    <submittedName>
        <fullName evidence="1">Gluconate 2-dehydrogenase subunit 3 family protein</fullName>
    </submittedName>
</protein>
<reference evidence="1 2" key="1">
    <citation type="submission" date="2020-10" db="EMBL/GenBank/DDBJ databases">
        <title>Complete genome sequence of Paludibaculum fermentans P105T, a facultatively anaerobic acidobacterium capable of dissimilatory Fe(III) reduction.</title>
        <authorList>
            <person name="Dedysh S.N."/>
            <person name="Beletsky A.V."/>
            <person name="Kulichevskaya I.S."/>
            <person name="Mardanov A.V."/>
            <person name="Ravin N.V."/>
        </authorList>
    </citation>
    <scope>NUCLEOTIDE SEQUENCE [LARGE SCALE GENOMIC DNA]</scope>
    <source>
        <strain evidence="1 2">P105</strain>
    </source>
</reference>
<keyword evidence="2" id="KW-1185">Reference proteome</keyword>
<name>A0A7S7NNN3_PALFE</name>
<sequence>MSPEQAVLLEAWVDALIPSDQDAGARDAGVVQYIDRQLARKYKRQQPAYREALAAINLLAEGQFAQITLEERTEFLTAMEKGEAPKTLFPDGGKAIFEMVLAHTMQGFYGSPRHGGNKDYASWKMIGVPPLPVRGRQQYEVKS</sequence>
<dbReference type="KEGG" id="pfer:IRI77_29990"/>
<dbReference type="RefSeq" id="WP_194448636.1">
    <property type="nucleotide sequence ID" value="NZ_CP063849.1"/>
</dbReference>
<evidence type="ECO:0000313" key="1">
    <source>
        <dbReference type="EMBL" id="QOY86967.1"/>
    </source>
</evidence>
<dbReference type="Proteomes" id="UP000593892">
    <property type="component" value="Chromosome"/>
</dbReference>
<organism evidence="1 2">
    <name type="scientific">Paludibaculum fermentans</name>
    <dbReference type="NCBI Taxonomy" id="1473598"/>
    <lineage>
        <taxon>Bacteria</taxon>
        <taxon>Pseudomonadati</taxon>
        <taxon>Acidobacteriota</taxon>
        <taxon>Terriglobia</taxon>
        <taxon>Bryobacterales</taxon>
        <taxon>Bryobacteraceae</taxon>
        <taxon>Paludibaculum</taxon>
    </lineage>
</organism>
<dbReference type="EMBL" id="CP063849">
    <property type="protein sequence ID" value="QOY86967.1"/>
    <property type="molecule type" value="Genomic_DNA"/>
</dbReference>
<evidence type="ECO:0000313" key="2">
    <source>
        <dbReference type="Proteomes" id="UP000593892"/>
    </source>
</evidence>
<proteinExistence type="predicted"/>
<accession>A0A7S7NNN3</accession>
<dbReference type="AlphaFoldDB" id="A0A7S7NNN3"/>
<gene>
    <name evidence="1" type="ORF">IRI77_29990</name>
</gene>
<dbReference type="InterPro" id="IPR027056">
    <property type="entry name" value="Gluconate_2DH_su3"/>
</dbReference>
<dbReference type="Pfam" id="PF13618">
    <property type="entry name" value="Gluconate_2-dh3"/>
    <property type="match status" value="1"/>
</dbReference>